<evidence type="ECO:0000313" key="2">
    <source>
        <dbReference type="EMBL" id="MBJ6369057.1"/>
    </source>
</evidence>
<dbReference type="Pfam" id="PF03412">
    <property type="entry name" value="Peptidase_C39"/>
    <property type="match status" value="1"/>
</dbReference>
<dbReference type="AlphaFoldDB" id="A0A8J7IQ72"/>
<dbReference type="InterPro" id="IPR005074">
    <property type="entry name" value="Peptidase_C39"/>
</dbReference>
<proteinExistence type="predicted"/>
<name>A0A8J7IQ72_9FLAO</name>
<gene>
    <name evidence="2" type="ORF">JF259_13255</name>
</gene>
<evidence type="ECO:0000259" key="1">
    <source>
        <dbReference type="PROSITE" id="PS50990"/>
    </source>
</evidence>
<dbReference type="GO" id="GO:0016020">
    <property type="term" value="C:membrane"/>
    <property type="evidence" value="ECO:0007669"/>
    <property type="project" value="InterPro"/>
</dbReference>
<dbReference type="GO" id="GO:0008233">
    <property type="term" value="F:peptidase activity"/>
    <property type="evidence" value="ECO:0007669"/>
    <property type="project" value="InterPro"/>
</dbReference>
<reference evidence="2" key="1">
    <citation type="submission" date="2020-12" db="EMBL/GenBank/DDBJ databases">
        <title>Snuella sp. nov., isolated from sediment in Incheon.</title>
        <authorList>
            <person name="Kim W."/>
        </authorList>
    </citation>
    <scope>NUCLEOTIDE SEQUENCE</scope>
    <source>
        <strain evidence="2">CAU 1569</strain>
    </source>
</reference>
<organism evidence="2 3">
    <name type="scientific">Snuella sedimenti</name>
    <dbReference type="NCBI Taxonomy" id="2798802"/>
    <lineage>
        <taxon>Bacteria</taxon>
        <taxon>Pseudomonadati</taxon>
        <taxon>Bacteroidota</taxon>
        <taxon>Flavobacteriia</taxon>
        <taxon>Flavobacteriales</taxon>
        <taxon>Flavobacteriaceae</taxon>
        <taxon>Snuella</taxon>
    </lineage>
</organism>
<dbReference type="EMBL" id="JAELVQ010000019">
    <property type="protein sequence ID" value="MBJ6369057.1"/>
    <property type="molecule type" value="Genomic_DNA"/>
</dbReference>
<protein>
    <recommendedName>
        <fullName evidence="1">Peptidase C39 domain-containing protein</fullName>
    </recommendedName>
</protein>
<dbReference type="GO" id="GO:0006508">
    <property type="term" value="P:proteolysis"/>
    <property type="evidence" value="ECO:0007669"/>
    <property type="project" value="InterPro"/>
</dbReference>
<evidence type="ECO:0000313" key="3">
    <source>
        <dbReference type="Proteomes" id="UP000610931"/>
    </source>
</evidence>
<comment type="caution">
    <text evidence="2">The sequence shown here is derived from an EMBL/GenBank/DDBJ whole genome shotgun (WGS) entry which is preliminary data.</text>
</comment>
<dbReference type="Proteomes" id="UP000610931">
    <property type="component" value="Unassembled WGS sequence"/>
</dbReference>
<feature type="domain" description="Peptidase C39" evidence="1">
    <location>
        <begin position="6"/>
        <end position="119"/>
    </location>
</feature>
<dbReference type="Gene3D" id="3.90.70.10">
    <property type="entry name" value="Cysteine proteinases"/>
    <property type="match status" value="1"/>
</dbReference>
<dbReference type="RefSeq" id="WP_199115818.1">
    <property type="nucleotide sequence ID" value="NZ_JAELVQ010000019.1"/>
</dbReference>
<dbReference type="GO" id="GO:0005524">
    <property type="term" value="F:ATP binding"/>
    <property type="evidence" value="ECO:0007669"/>
    <property type="project" value="InterPro"/>
</dbReference>
<dbReference type="PROSITE" id="PS50990">
    <property type="entry name" value="PEPTIDASE_C39"/>
    <property type="match status" value="1"/>
</dbReference>
<sequence length="190" mass="21731">MGNCDQSTEKLLHLLRVKFTRKYIKDSILSHPDHPSLLAISDTLEKYRIETLAVKIDANKRKDMPLPCIVQVESNRQPLFYVLKETPKGHVVYYDDKNKLVQSTKETFLKQWIGVCLLVETTENSKEKDIEKKLIAKRIQYALNEVESDLGFQLNAEDATIVLNDGYAACHCVTNINYLNAAEYDACYGT</sequence>
<accession>A0A8J7IQ72</accession>
<keyword evidence="3" id="KW-1185">Reference proteome</keyword>